<evidence type="ECO:0000313" key="2">
    <source>
        <dbReference type="EMBL" id="KIY00432.1"/>
    </source>
</evidence>
<keyword evidence="3" id="KW-1185">Reference proteome</keyword>
<dbReference type="Proteomes" id="UP000053411">
    <property type="component" value="Unassembled WGS sequence"/>
</dbReference>
<evidence type="ECO:0000313" key="3">
    <source>
        <dbReference type="Proteomes" id="UP000053411"/>
    </source>
</evidence>
<proteinExistence type="predicted"/>
<dbReference type="OrthoDB" id="2993351at2759"/>
<dbReference type="AlphaFoldDB" id="A0A0D2IU00"/>
<protein>
    <recommendedName>
        <fullName evidence="1">DUF3669 domain-containing protein</fullName>
    </recommendedName>
</protein>
<organism evidence="2 3">
    <name type="scientific">Fonsecaea multimorphosa CBS 102226</name>
    <dbReference type="NCBI Taxonomy" id="1442371"/>
    <lineage>
        <taxon>Eukaryota</taxon>
        <taxon>Fungi</taxon>
        <taxon>Dikarya</taxon>
        <taxon>Ascomycota</taxon>
        <taxon>Pezizomycotina</taxon>
        <taxon>Eurotiomycetes</taxon>
        <taxon>Chaetothyriomycetidae</taxon>
        <taxon>Chaetothyriales</taxon>
        <taxon>Herpotrichiellaceae</taxon>
        <taxon>Fonsecaea</taxon>
    </lineage>
</organism>
<dbReference type="InterPro" id="IPR022137">
    <property type="entry name" value="Znf_prot_DUF3669"/>
</dbReference>
<dbReference type="PANTHER" id="PTHR40780:SF2">
    <property type="entry name" value="DUF3669 DOMAIN-CONTAINING PROTEIN"/>
    <property type="match status" value="1"/>
</dbReference>
<dbReference type="VEuPathDB" id="FungiDB:Z520_04117"/>
<evidence type="ECO:0000259" key="1">
    <source>
        <dbReference type="Pfam" id="PF12417"/>
    </source>
</evidence>
<dbReference type="Pfam" id="PF12417">
    <property type="entry name" value="DUF3669"/>
    <property type="match status" value="1"/>
</dbReference>
<feature type="domain" description="DUF3669" evidence="1">
    <location>
        <begin position="299"/>
        <end position="360"/>
    </location>
</feature>
<gene>
    <name evidence="2" type="ORF">Z520_04117</name>
</gene>
<dbReference type="PANTHER" id="PTHR40780">
    <property type="entry name" value="DUF3669 DOMAIN-CONTAINING PROTEIN"/>
    <property type="match status" value="1"/>
</dbReference>
<sequence>MAASSSASYAGLMSSLTFLDEACLRQYSPEQLLNRMLSLKSYIHTKKNQAGYHLPELEGFTQVGKGQCGSVWAFPDTTKVLKVMNKGKEDQLHNDYCNHARIEEAFRQTLSSFRRNISLPKLGPWVGPGNEMFWEEHRSLFVPGDSVQPTSGFVSERIFPVQGPVRSAIVDAFAPRDVKRNKKAFLSHQENQDCLIRIYLGRRQNRQTTNTFRLRNFDMTVNEMEFLQLDTVLYAEILAQMLAIIHWKANLDANDVEFVFGGAPVHKELPTAAELQATAIADIGKLMSPIDFHHRSIGIWVLDFDQCKDFSADMDGVKQLERGFYFNDPYYPRPVSEHPNDVALWKTFKECYLATSAAFTTSDMPLQFIDAVEAEGRKRRAGGSLFK</sequence>
<accession>A0A0D2IU00</accession>
<dbReference type="RefSeq" id="XP_016634554.1">
    <property type="nucleotide sequence ID" value="XM_016774627.1"/>
</dbReference>
<reference evidence="2 3" key="1">
    <citation type="submission" date="2015-01" db="EMBL/GenBank/DDBJ databases">
        <title>The Genome Sequence of Fonsecaea multimorphosa CBS 102226.</title>
        <authorList>
            <consortium name="The Broad Institute Genomics Platform"/>
            <person name="Cuomo C."/>
            <person name="de Hoog S."/>
            <person name="Gorbushina A."/>
            <person name="Stielow B."/>
            <person name="Teixiera M."/>
            <person name="Abouelleil A."/>
            <person name="Chapman S.B."/>
            <person name="Priest M."/>
            <person name="Young S.K."/>
            <person name="Wortman J."/>
            <person name="Nusbaum C."/>
            <person name="Birren B."/>
        </authorList>
    </citation>
    <scope>NUCLEOTIDE SEQUENCE [LARGE SCALE GENOMIC DNA]</scope>
    <source>
        <strain evidence="2 3">CBS 102226</strain>
    </source>
</reference>
<name>A0A0D2IU00_9EURO</name>
<dbReference type="EMBL" id="KN848067">
    <property type="protein sequence ID" value="KIY00432.1"/>
    <property type="molecule type" value="Genomic_DNA"/>
</dbReference>
<dbReference type="GeneID" id="27709863"/>